<dbReference type="PANTHER" id="PTHR10816">
    <property type="entry name" value="MYELIN TRANSCRIPTION FACTOR 1-RELATED"/>
    <property type="match status" value="1"/>
</dbReference>
<feature type="region of interest" description="Disordered" evidence="4">
    <location>
        <begin position="18"/>
        <end position="66"/>
    </location>
</feature>
<dbReference type="Proteomes" id="UP000250572">
    <property type="component" value="Unassembled WGS sequence"/>
</dbReference>
<protein>
    <submittedName>
        <fullName evidence="5">Uncharacterized protein</fullName>
    </submittedName>
</protein>
<keyword evidence="6" id="KW-1185">Reference proteome</keyword>
<keyword evidence="3" id="KW-0175">Coiled coil</keyword>
<organism evidence="5 6">
    <name type="scientific">Gambusia affinis</name>
    <name type="common">Western mosquitofish</name>
    <name type="synonym">Heterandria affinis</name>
    <dbReference type="NCBI Taxonomy" id="33528"/>
    <lineage>
        <taxon>Eukaryota</taxon>
        <taxon>Metazoa</taxon>
        <taxon>Chordata</taxon>
        <taxon>Craniata</taxon>
        <taxon>Vertebrata</taxon>
        <taxon>Euteleostomi</taxon>
        <taxon>Actinopterygii</taxon>
        <taxon>Neopterygii</taxon>
        <taxon>Teleostei</taxon>
        <taxon>Neoteleostei</taxon>
        <taxon>Acanthomorphata</taxon>
        <taxon>Ovalentaria</taxon>
        <taxon>Atherinomorphae</taxon>
        <taxon>Cyprinodontiformes</taxon>
        <taxon>Poeciliidae</taxon>
        <taxon>Poeciliinae</taxon>
        <taxon>Gambusia</taxon>
    </lineage>
</organism>
<evidence type="ECO:0000256" key="1">
    <source>
        <dbReference type="ARBA" id="ARBA00004123"/>
    </source>
</evidence>
<dbReference type="GO" id="GO:0000978">
    <property type="term" value="F:RNA polymerase II cis-regulatory region sequence-specific DNA binding"/>
    <property type="evidence" value="ECO:0007669"/>
    <property type="project" value="TreeGrafter"/>
</dbReference>
<feature type="non-terminal residue" evidence="5">
    <location>
        <position position="238"/>
    </location>
</feature>
<dbReference type="PANTHER" id="PTHR10816:SF10">
    <property type="entry name" value="MYELIN TRANSCRIPTION FACTOR 1"/>
    <property type="match status" value="1"/>
</dbReference>
<dbReference type="EMBL" id="NHOQ01000110">
    <property type="protein sequence ID" value="PWA32885.1"/>
    <property type="molecule type" value="Genomic_DNA"/>
</dbReference>
<comment type="caution">
    <text evidence="5">The sequence shown here is derived from an EMBL/GenBank/DDBJ whole genome shotgun (WGS) entry which is preliminary data.</text>
</comment>
<evidence type="ECO:0000313" key="6">
    <source>
        <dbReference type="Proteomes" id="UP000250572"/>
    </source>
</evidence>
<dbReference type="PROSITE" id="PS51257">
    <property type="entry name" value="PROKAR_LIPOPROTEIN"/>
    <property type="match status" value="1"/>
</dbReference>
<reference evidence="5 6" key="1">
    <citation type="journal article" date="2018" name="G3 (Bethesda)">
        <title>A High-Quality Reference Genome for the Invasive Mosquitofish Gambusia affinis Using a Chicago Library.</title>
        <authorList>
            <person name="Hoffberg S.L."/>
            <person name="Troendle N.J."/>
            <person name="Glenn T.C."/>
            <person name="Mahmud O."/>
            <person name="Louha S."/>
            <person name="Chalopin D."/>
            <person name="Bennetzen J.L."/>
            <person name="Mauricio R."/>
        </authorList>
    </citation>
    <scope>NUCLEOTIDE SEQUENCE [LARGE SCALE GENOMIC DNA]</scope>
    <source>
        <strain evidence="5">NE01/NJP1002.9</strain>
        <tissue evidence="5">Muscle</tissue>
    </source>
</reference>
<dbReference type="GO" id="GO:0005634">
    <property type="term" value="C:nucleus"/>
    <property type="evidence" value="ECO:0007669"/>
    <property type="project" value="UniProtKB-SubCell"/>
</dbReference>
<dbReference type="GO" id="GO:0000981">
    <property type="term" value="F:DNA-binding transcription factor activity, RNA polymerase II-specific"/>
    <property type="evidence" value="ECO:0007669"/>
    <property type="project" value="TreeGrafter"/>
</dbReference>
<evidence type="ECO:0000256" key="3">
    <source>
        <dbReference type="SAM" id="Coils"/>
    </source>
</evidence>
<feature type="coiled-coil region" evidence="3">
    <location>
        <begin position="99"/>
        <end position="133"/>
    </location>
</feature>
<evidence type="ECO:0000256" key="4">
    <source>
        <dbReference type="SAM" id="MobiDB-lite"/>
    </source>
</evidence>
<dbReference type="AlphaFoldDB" id="A0A315WA64"/>
<evidence type="ECO:0000313" key="5">
    <source>
        <dbReference type="EMBL" id="PWA32885.1"/>
    </source>
</evidence>
<keyword evidence="2" id="KW-0539">Nucleus</keyword>
<name>A0A315WA64_GAMAF</name>
<sequence>MGRQRTTTLTDSELLVLDMLGSSGQPSPLGTSCPPRSFRKASPKKLPASKEAGADTESHSSQQHSLFSLSGCPRALYAKKKAKFPSEEYMSTKFRATDVLDNDEEIKQLNREINDLNESNNEMEADMVNLQTQDVAKASSCFGSFFVLVGVSIPKKEEDRPRTSLSLFTNAEKEETQFPMKWSACPKMYRSVWAKSGCRLTTFTCREPQGELLLKAGGTTAGLVLKDKPTTERPNPSR</sequence>
<proteinExistence type="predicted"/>
<gene>
    <name evidence="5" type="ORF">CCH79_00016452</name>
</gene>
<evidence type="ECO:0000256" key="2">
    <source>
        <dbReference type="ARBA" id="ARBA00023242"/>
    </source>
</evidence>
<comment type="subcellular location">
    <subcellularLocation>
        <location evidence="1">Nucleus</location>
    </subcellularLocation>
</comment>
<accession>A0A315WA64</accession>